<accession>A0A2U1B1K1</accession>
<name>A0A2U1B1K1_9BACT</name>
<evidence type="ECO:0000313" key="2">
    <source>
        <dbReference type="Proteomes" id="UP000245466"/>
    </source>
</evidence>
<sequence>MVKSQYVLARILEKRRLVSVMNLTKWRALIEAMSELTHLEPAVRIKYLHDELEPVGFAPIWWDQLEQTGLSTIEWLEIKAFKEISAGLLSPTLQVDYTDSIQEILDRYSIPYVVEGEVFRIWGYQRLQ</sequence>
<reference evidence="1 2" key="1">
    <citation type="submission" date="2018-04" db="EMBL/GenBank/DDBJ databases">
        <title>Genomic Encyclopedia of Type Strains, Phase IV (KMG-IV): sequencing the most valuable type-strain genomes for metagenomic binning, comparative biology and taxonomic classification.</title>
        <authorList>
            <person name="Goeker M."/>
        </authorList>
    </citation>
    <scope>NUCLEOTIDE SEQUENCE [LARGE SCALE GENOMIC DNA]</scope>
    <source>
        <strain evidence="1 2">DSM 100231</strain>
    </source>
</reference>
<dbReference type="EMBL" id="QEKI01000003">
    <property type="protein sequence ID" value="PVY42471.1"/>
    <property type="molecule type" value="Genomic_DNA"/>
</dbReference>
<comment type="caution">
    <text evidence="1">The sequence shown here is derived from an EMBL/GenBank/DDBJ whole genome shotgun (WGS) entry which is preliminary data.</text>
</comment>
<dbReference type="AlphaFoldDB" id="A0A2U1B1K1"/>
<protein>
    <submittedName>
        <fullName evidence="1">Uncharacterized protein</fullName>
    </submittedName>
</protein>
<proteinExistence type="predicted"/>
<dbReference type="InterPro" id="IPR046500">
    <property type="entry name" value="DUF6678"/>
</dbReference>
<dbReference type="Pfam" id="PF20383">
    <property type="entry name" value="DUF6678"/>
    <property type="match status" value="1"/>
</dbReference>
<organism evidence="1 2">
    <name type="scientific">Pontibacter virosus</name>
    <dbReference type="NCBI Taxonomy" id="1765052"/>
    <lineage>
        <taxon>Bacteria</taxon>
        <taxon>Pseudomonadati</taxon>
        <taxon>Bacteroidota</taxon>
        <taxon>Cytophagia</taxon>
        <taxon>Cytophagales</taxon>
        <taxon>Hymenobacteraceae</taxon>
        <taxon>Pontibacter</taxon>
    </lineage>
</organism>
<keyword evidence="2" id="KW-1185">Reference proteome</keyword>
<evidence type="ECO:0000313" key="1">
    <source>
        <dbReference type="EMBL" id="PVY42471.1"/>
    </source>
</evidence>
<dbReference type="Proteomes" id="UP000245466">
    <property type="component" value="Unassembled WGS sequence"/>
</dbReference>
<dbReference type="RefSeq" id="WP_317046896.1">
    <property type="nucleotide sequence ID" value="NZ_QEKI01000003.1"/>
</dbReference>
<gene>
    <name evidence="1" type="ORF">C8E01_103341</name>
</gene>